<feature type="compositionally biased region" description="Low complexity" evidence="1">
    <location>
        <begin position="98"/>
        <end position="107"/>
    </location>
</feature>
<comment type="caution">
    <text evidence="2">The sequence shown here is derived from an EMBL/GenBank/DDBJ whole genome shotgun (WGS) entry which is preliminary data.</text>
</comment>
<reference evidence="2 3" key="1">
    <citation type="journal article" date="2018" name="Cell">
        <title>The Chara Genome: Secondary Complexity and Implications for Plant Terrestrialization.</title>
        <authorList>
            <person name="Nishiyama T."/>
            <person name="Sakayama H."/>
            <person name="Vries J.D."/>
            <person name="Buschmann H."/>
            <person name="Saint-Marcoux D."/>
            <person name="Ullrich K.K."/>
            <person name="Haas F.B."/>
            <person name="Vanderstraeten L."/>
            <person name="Becker D."/>
            <person name="Lang D."/>
            <person name="Vosolsobe S."/>
            <person name="Rombauts S."/>
            <person name="Wilhelmsson P.K.I."/>
            <person name="Janitza P."/>
            <person name="Kern R."/>
            <person name="Heyl A."/>
            <person name="Rumpler F."/>
            <person name="Villalobos L.I.A.C."/>
            <person name="Clay J.M."/>
            <person name="Skokan R."/>
            <person name="Toyoda A."/>
            <person name="Suzuki Y."/>
            <person name="Kagoshima H."/>
            <person name="Schijlen E."/>
            <person name="Tajeshwar N."/>
            <person name="Catarino B."/>
            <person name="Hetherington A.J."/>
            <person name="Saltykova A."/>
            <person name="Bonnot C."/>
            <person name="Breuninger H."/>
            <person name="Symeonidi A."/>
            <person name="Radhakrishnan G.V."/>
            <person name="Van Nieuwerburgh F."/>
            <person name="Deforce D."/>
            <person name="Chang C."/>
            <person name="Karol K.G."/>
            <person name="Hedrich R."/>
            <person name="Ulvskov P."/>
            <person name="Glockner G."/>
            <person name="Delwiche C.F."/>
            <person name="Petrasek J."/>
            <person name="Van de Peer Y."/>
            <person name="Friml J."/>
            <person name="Beilby M."/>
            <person name="Dolan L."/>
            <person name="Kohara Y."/>
            <person name="Sugano S."/>
            <person name="Fujiyama A."/>
            <person name="Delaux P.-M."/>
            <person name="Quint M."/>
            <person name="TheiBen G."/>
            <person name="Hagemann M."/>
            <person name="Harholt J."/>
            <person name="Dunand C."/>
            <person name="Zachgo S."/>
            <person name="Langdale J."/>
            <person name="Maumus F."/>
            <person name="Straeten D.V.D."/>
            <person name="Gould S.B."/>
            <person name="Rensing S.A."/>
        </authorList>
    </citation>
    <scope>NUCLEOTIDE SEQUENCE [LARGE SCALE GENOMIC DNA]</scope>
    <source>
        <strain evidence="2 3">S276</strain>
    </source>
</reference>
<evidence type="ECO:0000313" key="2">
    <source>
        <dbReference type="EMBL" id="GBG89832.1"/>
    </source>
</evidence>
<feature type="region of interest" description="Disordered" evidence="1">
    <location>
        <begin position="1"/>
        <end position="30"/>
    </location>
</feature>
<dbReference type="AlphaFoldDB" id="A0A388M5T4"/>
<name>A0A388M5T4_CHABU</name>
<organism evidence="2 3">
    <name type="scientific">Chara braunii</name>
    <name type="common">Braun's stonewort</name>
    <dbReference type="NCBI Taxonomy" id="69332"/>
    <lineage>
        <taxon>Eukaryota</taxon>
        <taxon>Viridiplantae</taxon>
        <taxon>Streptophyta</taxon>
        <taxon>Charophyceae</taxon>
        <taxon>Charales</taxon>
        <taxon>Characeae</taxon>
        <taxon>Chara</taxon>
    </lineage>
</organism>
<protein>
    <submittedName>
        <fullName evidence="2">Uncharacterized protein</fullName>
    </submittedName>
</protein>
<feature type="region of interest" description="Disordered" evidence="1">
    <location>
        <begin position="67"/>
        <end position="119"/>
    </location>
</feature>
<gene>
    <name evidence="2" type="ORF">CBR_g49681</name>
</gene>
<dbReference type="EMBL" id="BFEA01000764">
    <property type="protein sequence ID" value="GBG89832.1"/>
    <property type="molecule type" value="Genomic_DNA"/>
</dbReference>
<evidence type="ECO:0000313" key="3">
    <source>
        <dbReference type="Proteomes" id="UP000265515"/>
    </source>
</evidence>
<accession>A0A388M5T4</accession>
<dbReference type="Proteomes" id="UP000265515">
    <property type="component" value="Unassembled WGS sequence"/>
</dbReference>
<proteinExistence type="predicted"/>
<dbReference type="Gramene" id="GBG89832">
    <property type="protein sequence ID" value="GBG89832"/>
    <property type="gene ID" value="CBR_g49681"/>
</dbReference>
<evidence type="ECO:0000256" key="1">
    <source>
        <dbReference type="SAM" id="MobiDB-lite"/>
    </source>
</evidence>
<keyword evidence="3" id="KW-1185">Reference proteome</keyword>
<sequence>MQRFKKVNHFQTSSGGQDLFQLNGKERPNRGFNFNMDRAVYDEIEGWTGKNHTIYPRNVADSGASYGVRMPTAASPDPELVADGDAGARRDDDEEGSTRGSSQTTGSPDGFGNRKSTSQQTFEAMTECMEKHGALMASTMESANKRQCSIQGPGFLPSFRGDVIVEGHMEGGWLTALQIPPTVTYKTPSFRWRICGTVVEWTAFSPYCLLLTMYHSRRPPFSPYYRLIAILSPFRRPPKASRHTIAFSLCTILVVHPSRCTIAFSPYCRLLAVYHYRPLSPCYRLLAVVVPAFAATLECVGLGVMSLPSSTSTPLTQGSSTSCAVGGGGLWDQSSLNHCRVLV</sequence>